<gene>
    <name evidence="5" type="ORF">BSL78_18844</name>
</gene>
<evidence type="ECO:0000313" key="6">
    <source>
        <dbReference type="Proteomes" id="UP000230750"/>
    </source>
</evidence>
<evidence type="ECO:0000256" key="4">
    <source>
        <dbReference type="ARBA" id="ARBA00022842"/>
    </source>
</evidence>
<keyword evidence="6" id="KW-1185">Reference proteome</keyword>
<keyword evidence="2" id="KW-0479">Metal-binding</keyword>
<keyword evidence="3" id="KW-0378">Hydrolase</keyword>
<evidence type="ECO:0000256" key="3">
    <source>
        <dbReference type="ARBA" id="ARBA00022801"/>
    </source>
</evidence>
<dbReference type="EMBL" id="MRZV01000785">
    <property type="protein sequence ID" value="PIK44306.1"/>
    <property type="molecule type" value="Genomic_DNA"/>
</dbReference>
<dbReference type="InterPro" id="IPR036412">
    <property type="entry name" value="HAD-like_sf"/>
</dbReference>
<dbReference type="AlphaFoldDB" id="A0A2G8K8G9"/>
<dbReference type="NCBIfam" id="TIGR02244">
    <property type="entry name" value="HAD-IG-Ncltidse"/>
    <property type="match status" value="1"/>
</dbReference>
<protein>
    <recommendedName>
        <fullName evidence="7">5'-nucleotidase domain-containing protein 3</fullName>
    </recommendedName>
</protein>
<accession>A0A2G8K8G9</accession>
<dbReference type="OrthoDB" id="409330at2759"/>
<dbReference type="PANTHER" id="PTHR12103">
    <property type="entry name" value="5'-NUCLEOTIDASE DOMAIN-CONTAINING"/>
    <property type="match status" value="1"/>
</dbReference>
<comment type="similarity">
    <text evidence="1">Belongs to the 5'(3')-deoxyribonucleotidase family.</text>
</comment>
<evidence type="ECO:0008006" key="7">
    <source>
        <dbReference type="Google" id="ProtNLM"/>
    </source>
</evidence>
<dbReference type="SUPFAM" id="SSF56784">
    <property type="entry name" value="HAD-like"/>
    <property type="match status" value="1"/>
</dbReference>
<organism evidence="5 6">
    <name type="scientific">Stichopus japonicus</name>
    <name type="common">Sea cucumber</name>
    <dbReference type="NCBI Taxonomy" id="307972"/>
    <lineage>
        <taxon>Eukaryota</taxon>
        <taxon>Metazoa</taxon>
        <taxon>Echinodermata</taxon>
        <taxon>Eleutherozoa</taxon>
        <taxon>Echinozoa</taxon>
        <taxon>Holothuroidea</taxon>
        <taxon>Aspidochirotacea</taxon>
        <taxon>Aspidochirotida</taxon>
        <taxon>Stichopodidae</taxon>
        <taxon>Apostichopus</taxon>
    </lineage>
</organism>
<comment type="caution">
    <text evidence="5">The sequence shown here is derived from an EMBL/GenBank/DDBJ whole genome shotgun (WGS) entry which is preliminary data.</text>
</comment>
<dbReference type="Gene3D" id="3.40.50.1000">
    <property type="entry name" value="HAD superfamily/HAD-like"/>
    <property type="match status" value="1"/>
</dbReference>
<sequence>MVALRLDSLDGRFAPHFHNSNPAPAHGLQQLADSEVLDLYDGTHVPEGAIMSFNGQSYFKQLIDLFSIPEMTLLGNVTEYLEQRGIPYDSEYLFSDIHNAVKEVHFSGNMHKEVGNNVGAYLESSTEVRHLISRLYNKNKRLFLITNSPFEFVDKGMSYMIGNDWVDYFEVIVVQARKPLFFKDTTRPFRFIYPKTGTPAWSRVKELRKGEYYLEGNVEQFTKLTGWDGSRVLYFGDHIYSDLADPSLQNGWRTGGIIPELEDEIEIGNSVPFKRDILWLMSLQNLIEDNQGTGYEDVINGWIHERNQLRVATKEAFNRQFGSIFRTYHNPSFFTSRLCRYADLYMSSVSNLLQYPTDHTFYPRRSALPHEINFNTILR</sequence>
<dbReference type="PANTHER" id="PTHR12103:SF12">
    <property type="entry name" value="FI20020P1"/>
    <property type="match status" value="1"/>
</dbReference>
<dbReference type="STRING" id="307972.A0A2G8K8G9"/>
<dbReference type="InterPro" id="IPR023214">
    <property type="entry name" value="HAD_sf"/>
</dbReference>
<dbReference type="Pfam" id="PF05761">
    <property type="entry name" value="5_nucleotid"/>
    <property type="match status" value="1"/>
</dbReference>
<dbReference type="GO" id="GO:0046872">
    <property type="term" value="F:metal ion binding"/>
    <property type="evidence" value="ECO:0007669"/>
    <property type="project" value="UniProtKB-KW"/>
</dbReference>
<reference evidence="5 6" key="1">
    <citation type="journal article" date="2017" name="PLoS Biol.">
        <title>The sea cucumber genome provides insights into morphological evolution and visceral regeneration.</title>
        <authorList>
            <person name="Zhang X."/>
            <person name="Sun L."/>
            <person name="Yuan J."/>
            <person name="Sun Y."/>
            <person name="Gao Y."/>
            <person name="Zhang L."/>
            <person name="Li S."/>
            <person name="Dai H."/>
            <person name="Hamel J.F."/>
            <person name="Liu C."/>
            <person name="Yu Y."/>
            <person name="Liu S."/>
            <person name="Lin W."/>
            <person name="Guo K."/>
            <person name="Jin S."/>
            <person name="Xu P."/>
            <person name="Storey K.B."/>
            <person name="Huan P."/>
            <person name="Zhang T."/>
            <person name="Zhou Y."/>
            <person name="Zhang J."/>
            <person name="Lin C."/>
            <person name="Li X."/>
            <person name="Xing L."/>
            <person name="Huo D."/>
            <person name="Sun M."/>
            <person name="Wang L."/>
            <person name="Mercier A."/>
            <person name="Li F."/>
            <person name="Yang H."/>
            <person name="Xiang J."/>
        </authorList>
    </citation>
    <scope>NUCLEOTIDE SEQUENCE [LARGE SCALE GENOMIC DNA]</scope>
    <source>
        <strain evidence="5">Shaxun</strain>
        <tissue evidence="5">Muscle</tissue>
    </source>
</reference>
<evidence type="ECO:0000256" key="1">
    <source>
        <dbReference type="ARBA" id="ARBA00009589"/>
    </source>
</evidence>
<dbReference type="Proteomes" id="UP000230750">
    <property type="component" value="Unassembled WGS sequence"/>
</dbReference>
<proteinExistence type="inferred from homology"/>
<evidence type="ECO:0000256" key="2">
    <source>
        <dbReference type="ARBA" id="ARBA00022723"/>
    </source>
</evidence>
<dbReference type="InterPro" id="IPR008380">
    <property type="entry name" value="HAD-SF_hydro_IG_5-nucl"/>
</dbReference>
<evidence type="ECO:0000313" key="5">
    <source>
        <dbReference type="EMBL" id="PIK44306.1"/>
    </source>
</evidence>
<dbReference type="GO" id="GO:0008253">
    <property type="term" value="F:5'-nucleotidase activity"/>
    <property type="evidence" value="ECO:0007669"/>
    <property type="project" value="TreeGrafter"/>
</dbReference>
<name>A0A2G8K8G9_STIJA</name>
<keyword evidence="4" id="KW-0460">Magnesium</keyword>